<dbReference type="Proteomes" id="UP000013827">
    <property type="component" value="Unassembled WGS sequence"/>
</dbReference>
<evidence type="ECO:0000256" key="2">
    <source>
        <dbReference type="ARBA" id="ARBA00022842"/>
    </source>
</evidence>
<dbReference type="KEGG" id="ehx:EMIHUDRAFT_65918"/>
<dbReference type="SUPFAM" id="SSF53335">
    <property type="entry name" value="S-adenosyl-L-methionine-dependent methyltransferases"/>
    <property type="match status" value="1"/>
</dbReference>
<protein>
    <submittedName>
        <fullName evidence="3">Uncharacterized protein</fullName>
    </submittedName>
</protein>
<dbReference type="PANTHER" id="PTHR31009">
    <property type="entry name" value="S-ADENOSYL-L-METHIONINE:CARBOXYL METHYLTRANSFERASE FAMILY PROTEIN"/>
    <property type="match status" value="1"/>
</dbReference>
<dbReference type="Gene3D" id="1.10.1200.270">
    <property type="entry name" value="Methyltransferase, alpha-helical capping domain"/>
    <property type="match status" value="1"/>
</dbReference>
<sequence>MSSRRELGFNCTDSRSYAAWDENTTFAKHLYALAAGQIASLKSLDDASKPAVLLDLGTCDGRSTAPCFRECARHIRERDAGAHPPRPQRPVVAIFEDHRHNEWSPLLTRDLKHELGEGVFPLVSNTSFYEEVTAPGSVDLAFSNCAMHFLASSEPPGTFQKALRHVTADASLAEDAAAIAAFRATAAADWQRLLLCRAAELKPGGRLVVSSFAVDERTGFHWGHGGTGASIYHVLAECVQGLVRDGLLTSAEQRRATSPAYYRSLAEFTAPLDDPNSAVSRAGLVLASAEVRHFACPLRAELVAQRAAAAPVDAAAYAQTFVEMLRCVTSWEVVRAFGSGSGDEARPADERQRLVDRVYADFAARVEARPDDFSFDFVLCHMVIEKS</sequence>
<dbReference type="GO" id="GO:0008168">
    <property type="term" value="F:methyltransferase activity"/>
    <property type="evidence" value="ECO:0007669"/>
    <property type="project" value="InterPro"/>
</dbReference>
<dbReference type="InterPro" id="IPR029063">
    <property type="entry name" value="SAM-dependent_MTases_sf"/>
</dbReference>
<evidence type="ECO:0000313" key="3">
    <source>
        <dbReference type="EnsemblProtists" id="EOD17408"/>
    </source>
</evidence>
<dbReference type="Pfam" id="PF03492">
    <property type="entry name" value="Methyltransf_7"/>
    <property type="match status" value="1"/>
</dbReference>
<dbReference type="RefSeq" id="XP_005769837.1">
    <property type="nucleotide sequence ID" value="XM_005769780.1"/>
</dbReference>
<proteinExistence type="predicted"/>
<evidence type="ECO:0000256" key="1">
    <source>
        <dbReference type="ARBA" id="ARBA00022723"/>
    </source>
</evidence>
<dbReference type="GO" id="GO:0046872">
    <property type="term" value="F:metal ion binding"/>
    <property type="evidence" value="ECO:0007669"/>
    <property type="project" value="UniProtKB-KW"/>
</dbReference>
<reference evidence="3" key="2">
    <citation type="submission" date="2024-10" db="UniProtKB">
        <authorList>
            <consortium name="EnsemblProtists"/>
        </authorList>
    </citation>
    <scope>IDENTIFICATION</scope>
</reference>
<accession>A0A0D3J1M3</accession>
<dbReference type="PaxDb" id="2903-EOD17408"/>
<keyword evidence="2" id="KW-0460">Magnesium</keyword>
<reference evidence="4" key="1">
    <citation type="journal article" date="2013" name="Nature">
        <title>Pan genome of the phytoplankton Emiliania underpins its global distribution.</title>
        <authorList>
            <person name="Read B.A."/>
            <person name="Kegel J."/>
            <person name="Klute M.J."/>
            <person name="Kuo A."/>
            <person name="Lefebvre S.C."/>
            <person name="Maumus F."/>
            <person name="Mayer C."/>
            <person name="Miller J."/>
            <person name="Monier A."/>
            <person name="Salamov A."/>
            <person name="Young J."/>
            <person name="Aguilar M."/>
            <person name="Claverie J.M."/>
            <person name="Frickenhaus S."/>
            <person name="Gonzalez K."/>
            <person name="Herman E.K."/>
            <person name="Lin Y.C."/>
            <person name="Napier J."/>
            <person name="Ogata H."/>
            <person name="Sarno A.F."/>
            <person name="Shmutz J."/>
            <person name="Schroeder D."/>
            <person name="de Vargas C."/>
            <person name="Verret F."/>
            <person name="von Dassow P."/>
            <person name="Valentin K."/>
            <person name="Van de Peer Y."/>
            <person name="Wheeler G."/>
            <person name="Dacks J.B."/>
            <person name="Delwiche C.F."/>
            <person name="Dyhrman S.T."/>
            <person name="Glockner G."/>
            <person name="John U."/>
            <person name="Richards T."/>
            <person name="Worden A.Z."/>
            <person name="Zhang X."/>
            <person name="Grigoriev I.V."/>
            <person name="Allen A.E."/>
            <person name="Bidle K."/>
            <person name="Borodovsky M."/>
            <person name="Bowler C."/>
            <person name="Brownlee C."/>
            <person name="Cock J.M."/>
            <person name="Elias M."/>
            <person name="Gladyshev V.N."/>
            <person name="Groth M."/>
            <person name="Guda C."/>
            <person name="Hadaegh A."/>
            <person name="Iglesias-Rodriguez M.D."/>
            <person name="Jenkins J."/>
            <person name="Jones B.M."/>
            <person name="Lawson T."/>
            <person name="Leese F."/>
            <person name="Lindquist E."/>
            <person name="Lobanov A."/>
            <person name="Lomsadze A."/>
            <person name="Malik S.B."/>
            <person name="Marsh M.E."/>
            <person name="Mackinder L."/>
            <person name="Mock T."/>
            <person name="Mueller-Roeber B."/>
            <person name="Pagarete A."/>
            <person name="Parker M."/>
            <person name="Probert I."/>
            <person name="Quesneville H."/>
            <person name="Raines C."/>
            <person name="Rensing S.A."/>
            <person name="Riano-Pachon D.M."/>
            <person name="Richier S."/>
            <person name="Rokitta S."/>
            <person name="Shiraiwa Y."/>
            <person name="Soanes D.M."/>
            <person name="van der Giezen M."/>
            <person name="Wahlund T.M."/>
            <person name="Williams B."/>
            <person name="Wilson W."/>
            <person name="Wolfe G."/>
            <person name="Wurch L.L."/>
        </authorList>
    </citation>
    <scope>NUCLEOTIDE SEQUENCE</scope>
</reference>
<dbReference type="HOGENOM" id="CLU_019628_0_0_1"/>
<name>A0A0D3J1M3_EMIH1</name>
<dbReference type="InterPro" id="IPR042086">
    <property type="entry name" value="MeTrfase_capping"/>
</dbReference>
<dbReference type="EnsemblProtists" id="EOD17408">
    <property type="protein sequence ID" value="EOD17408"/>
    <property type="gene ID" value="EMIHUDRAFT_65918"/>
</dbReference>
<keyword evidence="4" id="KW-1185">Reference proteome</keyword>
<dbReference type="GeneID" id="17263558"/>
<dbReference type="Gene3D" id="3.40.50.150">
    <property type="entry name" value="Vaccinia Virus protein VP39"/>
    <property type="match status" value="1"/>
</dbReference>
<evidence type="ECO:0000313" key="4">
    <source>
        <dbReference type="Proteomes" id="UP000013827"/>
    </source>
</evidence>
<dbReference type="InterPro" id="IPR005299">
    <property type="entry name" value="MeTrfase_7"/>
</dbReference>
<organism evidence="3 4">
    <name type="scientific">Emiliania huxleyi (strain CCMP1516)</name>
    <dbReference type="NCBI Taxonomy" id="280463"/>
    <lineage>
        <taxon>Eukaryota</taxon>
        <taxon>Haptista</taxon>
        <taxon>Haptophyta</taxon>
        <taxon>Prymnesiophyceae</taxon>
        <taxon>Isochrysidales</taxon>
        <taxon>Noelaerhabdaceae</taxon>
        <taxon>Emiliania</taxon>
    </lineage>
</organism>
<dbReference type="AlphaFoldDB" id="A0A0D3J1M3"/>
<keyword evidence="1" id="KW-0479">Metal-binding</keyword>